<dbReference type="InterPro" id="IPR027417">
    <property type="entry name" value="P-loop_NTPase"/>
</dbReference>
<keyword evidence="1" id="KW-0677">Repeat</keyword>
<dbReference type="InterPro" id="IPR056884">
    <property type="entry name" value="NPHP3-like_N"/>
</dbReference>
<dbReference type="Pfam" id="PF24809">
    <property type="entry name" value="DUF7708"/>
    <property type="match status" value="1"/>
</dbReference>
<sequence length="1021" mass="115853">MEEKEIPVAFERALKKLCGDDPLLRRQFSNCTLRDLQNTIADIQLQQGPTGKLRYLGRLEAFVEAMEQFGKVVEVFLNSSEILCFVWGPLKFMLGIARTHVDSLNKLIDMYSWIGDAIPGLLQYKSTFERHEALRTILDDYYYDVLVFHRKALDVFARPKWKELLRSVWKTFDSSFGPILDSLKRRREMLESAKSTVTLHEIQTMQENIALIRQDHEKRVAQAELDQHRKRLEEIQQKLQSPDYKSDQLSSTNVRWTSGGSFGKWFFEHDDFKTWMSRESPGSRVLFVHGKPGAGKTTLMSAVLEWLQNQKAELRDSNCAMAYFYFNNQPRKQSHHDFLLALLDQLITEDAALSTELLEEFVAIDPSQLSTDRLQGYAKTALSAYRTLYLLVDGADECPNTEAVRLIKWLLSLIQPAADGPGPSVRILVSGRRDGVLDDILKNKPDICLDASPSHSDDIRNFCSEMAEEIQNELGIPDALKKDIVSQPLGMFLYAKVVMQHLQQQPTLRSLKEELQDGYPSDVNKAYDRVFSWILHQPSTKRDASLKLLNWVVCAKRILFWKEIQAMCCINPEQGTVAFDDRLLFSCKKLLHSTARRYLSQQDKIDVERGNTDLAILCLKHLVSRPFTIIHDNQTLSHAKRGYYAFLDYSVQCWYGHLLQWANSANPPEPHIIAPLGGRFLQYYGLASTIGRHFDDSVTPEDLIAFIRGLPGDEIERYSFFSIERRTGAIRQHIESLRHEIPEPGAKEVLDNLYGSWLTYKCTKPWCLSFLEGMETEELRQKHLVDDAVLLVACDAKSVPMVELVLSTGRPQITTSKPITCILKKASSPALPGDPIVAIVLTILRSPNLQLLDSDLEPCRELALSKGLSEVVAALDKALERRKDFEYRDDVIVLVEEDFLDELASFDDNVIGNHEPTWPIRRGEFVSSDDAEDSTGGNKDTFSPFDFPMDKLPRIHPATRTSQPLPSIRSLLGGIPPAESNHARGSHPGVPSPPRIDPDSFTSSELPWPLPPLPPSTPPQN</sequence>
<dbReference type="PANTHER" id="PTHR10039:SF14">
    <property type="entry name" value="NACHT DOMAIN-CONTAINING PROTEIN"/>
    <property type="match status" value="1"/>
</dbReference>
<evidence type="ECO:0000313" key="5">
    <source>
        <dbReference type="Proteomes" id="UP001583172"/>
    </source>
</evidence>
<evidence type="ECO:0000313" key="4">
    <source>
        <dbReference type="EMBL" id="KAL1840879.1"/>
    </source>
</evidence>
<dbReference type="SUPFAM" id="SSF52540">
    <property type="entry name" value="P-loop containing nucleoside triphosphate hydrolases"/>
    <property type="match status" value="1"/>
</dbReference>
<comment type="caution">
    <text evidence="4">The sequence shown here is derived from an EMBL/GenBank/DDBJ whole genome shotgun (WGS) entry which is preliminary data.</text>
</comment>
<dbReference type="Pfam" id="PF24883">
    <property type="entry name" value="NPHP3_N"/>
    <property type="match status" value="1"/>
</dbReference>
<feature type="region of interest" description="Disordered" evidence="2">
    <location>
        <begin position="917"/>
        <end position="1021"/>
    </location>
</feature>
<accession>A0ABR3VG85</accession>
<feature type="domain" description="NACHT" evidence="3">
    <location>
        <begin position="284"/>
        <end position="439"/>
    </location>
</feature>
<evidence type="ECO:0000256" key="2">
    <source>
        <dbReference type="SAM" id="MobiDB-lite"/>
    </source>
</evidence>
<protein>
    <recommendedName>
        <fullName evidence="3">NACHT domain-containing protein</fullName>
    </recommendedName>
</protein>
<dbReference type="Proteomes" id="UP001583172">
    <property type="component" value="Unassembled WGS sequence"/>
</dbReference>
<organism evidence="4 5">
    <name type="scientific">Humicola insolens</name>
    <name type="common">Soft-rot fungus</name>
    <dbReference type="NCBI Taxonomy" id="85995"/>
    <lineage>
        <taxon>Eukaryota</taxon>
        <taxon>Fungi</taxon>
        <taxon>Dikarya</taxon>
        <taxon>Ascomycota</taxon>
        <taxon>Pezizomycotina</taxon>
        <taxon>Sordariomycetes</taxon>
        <taxon>Sordariomycetidae</taxon>
        <taxon>Sordariales</taxon>
        <taxon>Chaetomiaceae</taxon>
        <taxon>Mycothermus</taxon>
    </lineage>
</organism>
<dbReference type="InterPro" id="IPR056125">
    <property type="entry name" value="DUF7708"/>
</dbReference>
<evidence type="ECO:0000259" key="3">
    <source>
        <dbReference type="PROSITE" id="PS50837"/>
    </source>
</evidence>
<gene>
    <name evidence="4" type="ORF">VTJ49DRAFT_7671</name>
</gene>
<evidence type="ECO:0000256" key="1">
    <source>
        <dbReference type="ARBA" id="ARBA00022737"/>
    </source>
</evidence>
<dbReference type="InterPro" id="IPR007111">
    <property type="entry name" value="NACHT_NTPase"/>
</dbReference>
<dbReference type="PANTHER" id="PTHR10039">
    <property type="entry name" value="AMELOGENIN"/>
    <property type="match status" value="1"/>
</dbReference>
<dbReference type="EMBL" id="JAZGSY010000096">
    <property type="protein sequence ID" value="KAL1840879.1"/>
    <property type="molecule type" value="Genomic_DNA"/>
</dbReference>
<name>A0ABR3VG85_HUMIN</name>
<proteinExistence type="predicted"/>
<feature type="compositionally biased region" description="Pro residues" evidence="2">
    <location>
        <begin position="1008"/>
        <end position="1021"/>
    </location>
</feature>
<keyword evidence="5" id="KW-1185">Reference proteome</keyword>
<dbReference type="PROSITE" id="PS50837">
    <property type="entry name" value="NACHT"/>
    <property type="match status" value="1"/>
</dbReference>
<dbReference type="Gene3D" id="3.40.50.300">
    <property type="entry name" value="P-loop containing nucleotide triphosphate hydrolases"/>
    <property type="match status" value="1"/>
</dbReference>
<reference evidence="4 5" key="1">
    <citation type="journal article" date="2024" name="Commun. Biol.">
        <title>Comparative genomic analysis of thermophilic fungi reveals convergent evolutionary adaptations and gene losses.</title>
        <authorList>
            <person name="Steindorff A.S."/>
            <person name="Aguilar-Pontes M.V."/>
            <person name="Robinson A.J."/>
            <person name="Andreopoulos B."/>
            <person name="LaButti K."/>
            <person name="Kuo A."/>
            <person name="Mondo S."/>
            <person name="Riley R."/>
            <person name="Otillar R."/>
            <person name="Haridas S."/>
            <person name="Lipzen A."/>
            <person name="Grimwood J."/>
            <person name="Schmutz J."/>
            <person name="Clum A."/>
            <person name="Reid I.D."/>
            <person name="Moisan M.C."/>
            <person name="Butler G."/>
            <person name="Nguyen T.T.M."/>
            <person name="Dewar K."/>
            <person name="Conant G."/>
            <person name="Drula E."/>
            <person name="Henrissat B."/>
            <person name="Hansel C."/>
            <person name="Singer S."/>
            <person name="Hutchinson M.I."/>
            <person name="de Vries R.P."/>
            <person name="Natvig D.O."/>
            <person name="Powell A.J."/>
            <person name="Tsang A."/>
            <person name="Grigoriev I.V."/>
        </authorList>
    </citation>
    <scope>NUCLEOTIDE SEQUENCE [LARGE SCALE GENOMIC DNA]</scope>
    <source>
        <strain evidence="4 5">CBS 620.91</strain>
    </source>
</reference>